<dbReference type="OrthoDB" id="659at2759"/>
<dbReference type="PANTHER" id="PTHR43397:SF1">
    <property type="entry name" value="ERGOTHIONEINE BIOSYNTHESIS PROTEIN 1"/>
    <property type="match status" value="1"/>
</dbReference>
<dbReference type="InterPro" id="IPR019257">
    <property type="entry name" value="MeTrfase_dom"/>
</dbReference>
<evidence type="ECO:0000256" key="1">
    <source>
        <dbReference type="ARBA" id="ARBA00005107"/>
    </source>
</evidence>
<dbReference type="EMBL" id="WWBZ02000022">
    <property type="protein sequence ID" value="KAF4307872.1"/>
    <property type="molecule type" value="Genomic_DNA"/>
</dbReference>
<evidence type="ECO:0000313" key="11">
    <source>
        <dbReference type="Proteomes" id="UP000572817"/>
    </source>
</evidence>
<evidence type="ECO:0000256" key="8">
    <source>
        <dbReference type="ARBA" id="ARBA00049425"/>
    </source>
</evidence>
<organism evidence="10 11">
    <name type="scientific">Botryosphaeria dothidea</name>
    <dbReference type="NCBI Taxonomy" id="55169"/>
    <lineage>
        <taxon>Eukaryota</taxon>
        <taxon>Fungi</taxon>
        <taxon>Dikarya</taxon>
        <taxon>Ascomycota</taxon>
        <taxon>Pezizomycotina</taxon>
        <taxon>Dothideomycetes</taxon>
        <taxon>Dothideomycetes incertae sedis</taxon>
        <taxon>Botryosphaeriales</taxon>
        <taxon>Botryosphaeriaceae</taxon>
        <taxon>Botryosphaeria</taxon>
    </lineage>
</organism>
<dbReference type="Pfam" id="PF10017">
    <property type="entry name" value="Methyltransf_33"/>
    <property type="match status" value="1"/>
</dbReference>
<dbReference type="InterPro" id="IPR017804">
    <property type="entry name" value="MeTrfase_EgtD-like"/>
</dbReference>
<dbReference type="NCBIfam" id="TIGR03439">
    <property type="entry name" value="methyl_EasF"/>
    <property type="match status" value="1"/>
</dbReference>
<evidence type="ECO:0000256" key="6">
    <source>
        <dbReference type="ARBA" id="ARBA00022679"/>
    </source>
</evidence>
<protein>
    <recommendedName>
        <fullName evidence="7">4-dimethylallyltryptophan N-methyltransferase</fullName>
        <ecNumber evidence="7">2.1.1.261</ecNumber>
    </recommendedName>
</protein>
<keyword evidence="5" id="KW-0489">Methyltransferase</keyword>
<dbReference type="GO" id="GO:0009820">
    <property type="term" value="P:alkaloid metabolic process"/>
    <property type="evidence" value="ECO:0007669"/>
    <property type="project" value="UniProtKB-KW"/>
</dbReference>
<evidence type="ECO:0000256" key="5">
    <source>
        <dbReference type="ARBA" id="ARBA00022603"/>
    </source>
</evidence>
<evidence type="ECO:0000259" key="9">
    <source>
        <dbReference type="Pfam" id="PF10017"/>
    </source>
</evidence>
<dbReference type="SUPFAM" id="SSF53335">
    <property type="entry name" value="S-adenosyl-L-methionine-dependent methyltransferases"/>
    <property type="match status" value="1"/>
</dbReference>
<dbReference type="PANTHER" id="PTHR43397">
    <property type="entry name" value="ERGOTHIONEINE BIOSYNTHESIS PROTEIN 1"/>
    <property type="match status" value="1"/>
</dbReference>
<evidence type="ECO:0000256" key="2">
    <source>
        <dbReference type="ARBA" id="ARBA00008361"/>
    </source>
</evidence>
<dbReference type="EC" id="2.1.1.261" evidence="7"/>
<evidence type="ECO:0000313" key="10">
    <source>
        <dbReference type="EMBL" id="KAF4307872.1"/>
    </source>
</evidence>
<keyword evidence="4" id="KW-0017">Alkaloid metabolism</keyword>
<dbReference type="AlphaFoldDB" id="A0A8H4N9Z3"/>
<dbReference type="Gene3D" id="3.40.50.150">
    <property type="entry name" value="Vaccinia Virus protein VP39"/>
    <property type="match status" value="1"/>
</dbReference>
<evidence type="ECO:0000256" key="3">
    <source>
        <dbReference type="ARBA" id="ARBA00011738"/>
    </source>
</evidence>
<comment type="pathway">
    <text evidence="1">Alkaloid biosynthesis; ergot alkaloid biosynthesis.</text>
</comment>
<dbReference type="InterPro" id="IPR051128">
    <property type="entry name" value="EgtD_Methyltrsf_superfamily"/>
</dbReference>
<dbReference type="Proteomes" id="UP000572817">
    <property type="component" value="Unassembled WGS sequence"/>
</dbReference>
<comment type="similarity">
    <text evidence="2">Belongs to the methyltransferase superfamily.</text>
</comment>
<reference evidence="10" key="1">
    <citation type="submission" date="2020-04" db="EMBL/GenBank/DDBJ databases">
        <title>Genome Assembly and Annotation of Botryosphaeria dothidea sdau 11-99, a Latent Pathogen of Apple Fruit Ring Rot in China.</title>
        <authorList>
            <person name="Yu C."/>
            <person name="Diao Y."/>
            <person name="Lu Q."/>
            <person name="Zhao J."/>
            <person name="Cui S."/>
            <person name="Peng C."/>
            <person name="He B."/>
            <person name="Liu H."/>
        </authorList>
    </citation>
    <scope>NUCLEOTIDE SEQUENCE [LARGE SCALE GENOMIC DNA]</scope>
    <source>
        <strain evidence="10">Sdau11-99</strain>
    </source>
</reference>
<gene>
    <name evidence="10" type="ORF">GTA08_BOTSDO04839</name>
</gene>
<comment type="subunit">
    <text evidence="3">Homodimer.</text>
</comment>
<proteinExistence type="inferred from homology"/>
<dbReference type="GO" id="GO:0032259">
    <property type="term" value="P:methylation"/>
    <property type="evidence" value="ECO:0007669"/>
    <property type="project" value="UniProtKB-KW"/>
</dbReference>
<name>A0A8H4N9Z3_9PEZI</name>
<comment type="caution">
    <text evidence="10">The sequence shown here is derived from an EMBL/GenBank/DDBJ whole genome shotgun (WGS) entry which is preliminary data.</text>
</comment>
<comment type="catalytic activity">
    <reaction evidence="8">
        <text>4-(3-methylbut-2-enyl)-L-tryptophan + S-adenosyl-L-methionine = 4-(3-methylbut-2-enyl)-L-abrine + S-adenosyl-L-homocysteine + H(+)</text>
        <dbReference type="Rhea" id="RHEA:34435"/>
        <dbReference type="ChEBI" id="CHEBI:15378"/>
        <dbReference type="ChEBI" id="CHEBI:57856"/>
        <dbReference type="ChEBI" id="CHEBI:58209"/>
        <dbReference type="ChEBI" id="CHEBI:59789"/>
        <dbReference type="ChEBI" id="CHEBI:67248"/>
        <dbReference type="EC" id="2.1.1.261"/>
    </reaction>
</comment>
<evidence type="ECO:0000256" key="4">
    <source>
        <dbReference type="ARBA" id="ARBA00022589"/>
    </source>
</evidence>
<accession>A0A8H4N9Z3</accession>
<keyword evidence="11" id="KW-1185">Reference proteome</keyword>
<dbReference type="InterPro" id="IPR017805">
    <property type="entry name" value="SAM_MeTrfase_EasF-type_put"/>
</dbReference>
<dbReference type="InterPro" id="IPR029063">
    <property type="entry name" value="SAM-dependent_MTases_sf"/>
</dbReference>
<evidence type="ECO:0000256" key="7">
    <source>
        <dbReference type="ARBA" id="ARBA00039094"/>
    </source>
</evidence>
<dbReference type="GO" id="GO:0008168">
    <property type="term" value="F:methyltransferase activity"/>
    <property type="evidence" value="ECO:0007669"/>
    <property type="project" value="UniProtKB-KW"/>
</dbReference>
<dbReference type="PIRSF" id="PIRSF018005">
    <property type="entry name" value="UCP018005"/>
    <property type="match status" value="1"/>
</dbReference>
<keyword evidence="6" id="KW-0808">Transferase</keyword>
<sequence length="347" mass="39283">MCTKPASISPCADLDSLVRLASGTVLDIGGSRVQDSFKGMLHERLKSKKPGERKLFPSALLSDDAGLQMWRDITHLQNYYATREEVRLLSSYGGRIASSLEPDSVIIDLGCGDVTKVVPILDSLEKERKDIFYFALDLSRPSVEQNMAQLTGRSYKHVRWFGLHGTFEDGLAWSQSIQAPRWFLSLGSIFGNDAFDDAVALLRNWASRMRPTDRLLLGIDAETDRQKVWDSYNDPSGVFHRFLRNAFAHSNRVLGYPWYRDEDWSVDSIVSGDDTVIHQYIFTALRDVECPPLSVCFPVGDKIDFYESYKWGEAKMGAMFSASGFDAVETWNLPDGPVYEYLLRRAF</sequence>
<feature type="domain" description="Histidine-specific methyltransferase SAM-dependent" evidence="9">
    <location>
        <begin position="52"/>
        <end position="344"/>
    </location>
</feature>